<dbReference type="OrthoDB" id="1470350at2759"/>
<dbReference type="InterPro" id="IPR001128">
    <property type="entry name" value="Cyt_P450"/>
</dbReference>
<dbReference type="InterPro" id="IPR017972">
    <property type="entry name" value="Cyt_P450_CS"/>
</dbReference>
<keyword evidence="7 14" id="KW-0479">Metal-binding</keyword>
<comment type="subcellular location">
    <subcellularLocation>
        <location evidence="4">Endoplasmic reticulum membrane</location>
        <topology evidence="4">Peripheral membrane protein</topology>
    </subcellularLocation>
    <subcellularLocation>
        <location evidence="3">Microsome membrane</location>
        <topology evidence="3">Peripheral membrane protein</topology>
    </subcellularLocation>
</comment>
<feature type="binding site" description="axial binding residue" evidence="14">
    <location>
        <position position="359"/>
    </location>
    <ligand>
        <name>heme</name>
        <dbReference type="ChEBI" id="CHEBI:30413"/>
    </ligand>
    <ligandPart>
        <name>Fe</name>
        <dbReference type="ChEBI" id="CHEBI:18248"/>
    </ligandPart>
</feature>
<keyword evidence="8" id="KW-0256">Endoplasmic reticulum</keyword>
<keyword evidence="12 15" id="KW-0503">Monooxygenase</keyword>
<dbReference type="Gene3D" id="1.10.630.10">
    <property type="entry name" value="Cytochrome P450"/>
    <property type="match status" value="1"/>
</dbReference>
<evidence type="ECO:0000256" key="13">
    <source>
        <dbReference type="ARBA" id="ARBA00023136"/>
    </source>
</evidence>
<dbReference type="Pfam" id="PF00067">
    <property type="entry name" value="p450"/>
    <property type="match status" value="1"/>
</dbReference>
<dbReference type="PANTHER" id="PTHR24291:SF189">
    <property type="entry name" value="CYTOCHROME P450 4C3-RELATED"/>
    <property type="match status" value="1"/>
</dbReference>
<evidence type="ECO:0000256" key="15">
    <source>
        <dbReference type="RuleBase" id="RU000461"/>
    </source>
</evidence>
<keyword evidence="17" id="KW-1185">Reference proteome</keyword>
<keyword evidence="10 15" id="KW-0560">Oxidoreductase</keyword>
<evidence type="ECO:0000256" key="4">
    <source>
        <dbReference type="ARBA" id="ARBA00004406"/>
    </source>
</evidence>
<dbReference type="PRINTS" id="PR00385">
    <property type="entry name" value="P450"/>
</dbReference>
<dbReference type="FunCoup" id="E2BDV2">
    <property type="interactions" value="6"/>
</dbReference>
<comment type="similarity">
    <text evidence="5 15">Belongs to the cytochrome P450 family.</text>
</comment>
<dbReference type="GO" id="GO:0004497">
    <property type="term" value="F:monooxygenase activity"/>
    <property type="evidence" value="ECO:0007669"/>
    <property type="project" value="UniProtKB-KW"/>
</dbReference>
<evidence type="ECO:0000313" key="16">
    <source>
        <dbReference type="EMBL" id="EFN86158.1"/>
    </source>
</evidence>
<gene>
    <name evidence="16" type="ORF">EAI_13630</name>
</gene>
<comment type="cofactor">
    <cofactor evidence="1 14">
        <name>heme</name>
        <dbReference type="ChEBI" id="CHEBI:30413"/>
    </cofactor>
</comment>
<dbReference type="GO" id="GO:0005506">
    <property type="term" value="F:iron ion binding"/>
    <property type="evidence" value="ECO:0007669"/>
    <property type="project" value="InterPro"/>
</dbReference>
<evidence type="ECO:0000256" key="2">
    <source>
        <dbReference type="ARBA" id="ARBA00003690"/>
    </source>
</evidence>
<dbReference type="Proteomes" id="UP000008237">
    <property type="component" value="Unassembled WGS sequence"/>
</dbReference>
<sequence>MEHTVKGYQYKLIHPWLGDGLLTSQGVKWHQRRKILTPAFHFSILKKFVKTLIEEGNRAVKSFNPAEESIIEDVMLFTSHHTLNAICETSMGIFLNDSDQSQQYRQTIHHMGKLVVNRFFKPWLFIDTIFNLTSQSTTQSKYLNILHSFTEKIIANRKRYHEETGGRYLKYFENNTETENEEVIGIKEKRMAMLDILLAESRNGNLSDLDIREEIDTFVFEGYDTVATSLCFSLLLLAEHKDIQDRVRNEINEVMQENNGKLTMNALQNLPYLERCLKESLRLYPSVNFISRLCTTDLKLQSYTIPKDTTMHLFIYALHHDPNFWPDPEVFDPDRFLPENIQKRHPYSYVPFSAGLRNCIGQRFATLELKAMIASLVSRGTPCLLYITHLTSDPHESYSN</sequence>
<evidence type="ECO:0000256" key="5">
    <source>
        <dbReference type="ARBA" id="ARBA00010617"/>
    </source>
</evidence>
<evidence type="ECO:0000256" key="7">
    <source>
        <dbReference type="ARBA" id="ARBA00022723"/>
    </source>
</evidence>
<evidence type="ECO:0000256" key="11">
    <source>
        <dbReference type="ARBA" id="ARBA00023004"/>
    </source>
</evidence>
<dbReference type="PRINTS" id="PR00465">
    <property type="entry name" value="EP450IV"/>
</dbReference>
<name>E2BDV2_HARSA</name>
<dbReference type="GO" id="GO:0020037">
    <property type="term" value="F:heme binding"/>
    <property type="evidence" value="ECO:0007669"/>
    <property type="project" value="InterPro"/>
</dbReference>
<keyword evidence="13" id="KW-0472">Membrane</keyword>
<dbReference type="SUPFAM" id="SSF48264">
    <property type="entry name" value="Cytochrome P450"/>
    <property type="match status" value="1"/>
</dbReference>
<evidence type="ECO:0000256" key="14">
    <source>
        <dbReference type="PIRSR" id="PIRSR602403-1"/>
    </source>
</evidence>
<dbReference type="EMBL" id="GL447689">
    <property type="protein sequence ID" value="EFN86158.1"/>
    <property type="molecule type" value="Genomic_DNA"/>
</dbReference>
<keyword evidence="6 14" id="KW-0349">Heme</keyword>
<keyword evidence="9" id="KW-0492">Microsome</keyword>
<dbReference type="InterPro" id="IPR050196">
    <property type="entry name" value="Cytochrome_P450_Monoox"/>
</dbReference>
<evidence type="ECO:0000256" key="1">
    <source>
        <dbReference type="ARBA" id="ARBA00001971"/>
    </source>
</evidence>
<comment type="function">
    <text evidence="2">May be involved in the metabolism of insect hormones and in the breakdown of synthetic insecticides.</text>
</comment>
<protein>
    <submittedName>
        <fullName evidence="16">Cytochrome P450 4C1</fullName>
    </submittedName>
</protein>
<evidence type="ECO:0000256" key="12">
    <source>
        <dbReference type="ARBA" id="ARBA00023033"/>
    </source>
</evidence>
<dbReference type="OMA" id="MFQFNEL"/>
<reference evidence="16 17" key="1">
    <citation type="journal article" date="2010" name="Science">
        <title>Genomic comparison of the ants Camponotus floridanus and Harpegnathos saltator.</title>
        <authorList>
            <person name="Bonasio R."/>
            <person name="Zhang G."/>
            <person name="Ye C."/>
            <person name="Mutti N.S."/>
            <person name="Fang X."/>
            <person name="Qin N."/>
            <person name="Donahue G."/>
            <person name="Yang P."/>
            <person name="Li Q."/>
            <person name="Li C."/>
            <person name="Zhang P."/>
            <person name="Huang Z."/>
            <person name="Berger S.L."/>
            <person name="Reinberg D."/>
            <person name="Wang J."/>
            <person name="Liebig J."/>
        </authorList>
    </citation>
    <scope>NUCLEOTIDE SEQUENCE [LARGE SCALE GENOMIC DNA]</scope>
    <source>
        <strain evidence="16 17">R22 G/1</strain>
    </source>
</reference>
<dbReference type="InParanoid" id="E2BDV2"/>
<dbReference type="PROSITE" id="PS00086">
    <property type="entry name" value="CYTOCHROME_P450"/>
    <property type="match status" value="1"/>
</dbReference>
<dbReference type="AlphaFoldDB" id="E2BDV2"/>
<evidence type="ECO:0000256" key="6">
    <source>
        <dbReference type="ARBA" id="ARBA00022617"/>
    </source>
</evidence>
<evidence type="ECO:0000256" key="8">
    <source>
        <dbReference type="ARBA" id="ARBA00022824"/>
    </source>
</evidence>
<organism evidence="17">
    <name type="scientific">Harpegnathos saltator</name>
    <name type="common">Jerdon's jumping ant</name>
    <dbReference type="NCBI Taxonomy" id="610380"/>
    <lineage>
        <taxon>Eukaryota</taxon>
        <taxon>Metazoa</taxon>
        <taxon>Ecdysozoa</taxon>
        <taxon>Arthropoda</taxon>
        <taxon>Hexapoda</taxon>
        <taxon>Insecta</taxon>
        <taxon>Pterygota</taxon>
        <taxon>Neoptera</taxon>
        <taxon>Endopterygota</taxon>
        <taxon>Hymenoptera</taxon>
        <taxon>Apocrita</taxon>
        <taxon>Aculeata</taxon>
        <taxon>Formicoidea</taxon>
        <taxon>Formicidae</taxon>
        <taxon>Ponerinae</taxon>
        <taxon>Ponerini</taxon>
        <taxon>Harpegnathos</taxon>
    </lineage>
</organism>
<dbReference type="CDD" id="cd20628">
    <property type="entry name" value="CYP4"/>
    <property type="match status" value="1"/>
</dbReference>
<evidence type="ECO:0000256" key="3">
    <source>
        <dbReference type="ARBA" id="ARBA00004174"/>
    </source>
</evidence>
<keyword evidence="11 14" id="KW-0408">Iron</keyword>
<dbReference type="InterPro" id="IPR036396">
    <property type="entry name" value="Cyt_P450_sf"/>
</dbReference>
<dbReference type="GO" id="GO:0016705">
    <property type="term" value="F:oxidoreductase activity, acting on paired donors, with incorporation or reduction of molecular oxygen"/>
    <property type="evidence" value="ECO:0007669"/>
    <property type="project" value="InterPro"/>
</dbReference>
<evidence type="ECO:0000256" key="10">
    <source>
        <dbReference type="ARBA" id="ARBA00023002"/>
    </source>
</evidence>
<evidence type="ECO:0000256" key="9">
    <source>
        <dbReference type="ARBA" id="ARBA00022848"/>
    </source>
</evidence>
<dbReference type="InterPro" id="IPR002403">
    <property type="entry name" value="Cyt_P450_E_grp-IV"/>
</dbReference>
<dbReference type="GO" id="GO:0005789">
    <property type="term" value="C:endoplasmic reticulum membrane"/>
    <property type="evidence" value="ECO:0007669"/>
    <property type="project" value="UniProtKB-SubCell"/>
</dbReference>
<evidence type="ECO:0000313" key="17">
    <source>
        <dbReference type="Proteomes" id="UP000008237"/>
    </source>
</evidence>
<proteinExistence type="inferred from homology"/>
<accession>E2BDV2</accession>
<dbReference type="PANTHER" id="PTHR24291">
    <property type="entry name" value="CYTOCHROME P450 FAMILY 4"/>
    <property type="match status" value="1"/>
</dbReference>